<accession>A0ABQ9R4R9</accession>
<feature type="region of interest" description="Disordered" evidence="1">
    <location>
        <begin position="1"/>
        <end position="30"/>
    </location>
</feature>
<proteinExistence type="predicted"/>
<gene>
    <name evidence="2" type="ORF">CTAM01_08925</name>
</gene>
<dbReference type="EMBL" id="MLFU01000033">
    <property type="protein sequence ID" value="KAK1494571.1"/>
    <property type="molecule type" value="Genomic_DNA"/>
</dbReference>
<organism evidence="2 3">
    <name type="scientific">Colletotrichum tamarilloi</name>
    <dbReference type="NCBI Taxonomy" id="1209934"/>
    <lineage>
        <taxon>Eukaryota</taxon>
        <taxon>Fungi</taxon>
        <taxon>Dikarya</taxon>
        <taxon>Ascomycota</taxon>
        <taxon>Pezizomycotina</taxon>
        <taxon>Sordariomycetes</taxon>
        <taxon>Hypocreomycetidae</taxon>
        <taxon>Glomerellales</taxon>
        <taxon>Glomerellaceae</taxon>
        <taxon>Colletotrichum</taxon>
        <taxon>Colletotrichum acutatum species complex</taxon>
    </lineage>
</organism>
<dbReference type="RefSeq" id="XP_060380385.1">
    <property type="nucleotide sequence ID" value="XM_060524945.1"/>
</dbReference>
<feature type="compositionally biased region" description="Polar residues" evidence="1">
    <location>
        <begin position="1"/>
        <end position="23"/>
    </location>
</feature>
<evidence type="ECO:0000313" key="3">
    <source>
        <dbReference type="Proteomes" id="UP001227543"/>
    </source>
</evidence>
<evidence type="ECO:0000313" key="2">
    <source>
        <dbReference type="EMBL" id="KAK1494571.1"/>
    </source>
</evidence>
<evidence type="ECO:0000256" key="1">
    <source>
        <dbReference type="SAM" id="MobiDB-lite"/>
    </source>
</evidence>
<name>A0ABQ9R4R9_9PEZI</name>
<dbReference type="Proteomes" id="UP001227543">
    <property type="component" value="Unassembled WGS sequence"/>
</dbReference>
<reference evidence="2 3" key="1">
    <citation type="submission" date="2016-10" db="EMBL/GenBank/DDBJ databases">
        <title>The genome sequence of Colletotrichum fioriniae PJ7.</title>
        <authorList>
            <person name="Baroncelli R."/>
        </authorList>
    </citation>
    <scope>NUCLEOTIDE SEQUENCE [LARGE SCALE GENOMIC DNA]</scope>
    <source>
        <strain evidence="2 3">Tom-12</strain>
    </source>
</reference>
<sequence length="30" mass="3630">MAWSTNKPHHQSYLTLPSRYKSSQNHHQHQ</sequence>
<comment type="caution">
    <text evidence="2">The sequence shown here is derived from an EMBL/GenBank/DDBJ whole genome shotgun (WGS) entry which is preliminary data.</text>
</comment>
<protein>
    <submittedName>
        <fullName evidence="2">Uncharacterized protein</fullName>
    </submittedName>
</protein>
<keyword evidence="3" id="KW-1185">Reference proteome</keyword>
<dbReference type="GeneID" id="85409183"/>